<evidence type="ECO:0000313" key="2">
    <source>
        <dbReference type="Proteomes" id="UP000552644"/>
    </source>
</evidence>
<name>A0A7W7VK51_9ACTN</name>
<accession>A0A7W7VK51</accession>
<gene>
    <name evidence="1" type="ORF">FHS44_000061</name>
</gene>
<dbReference type="EMBL" id="JACHJP010000001">
    <property type="protein sequence ID" value="MBB4912989.1"/>
    <property type="molecule type" value="Genomic_DNA"/>
</dbReference>
<evidence type="ECO:0000313" key="1">
    <source>
        <dbReference type="EMBL" id="MBB4912989.1"/>
    </source>
</evidence>
<organism evidence="1 2">
    <name type="scientific">Streptosporangium saharense</name>
    <dbReference type="NCBI Taxonomy" id="1706840"/>
    <lineage>
        <taxon>Bacteria</taxon>
        <taxon>Bacillati</taxon>
        <taxon>Actinomycetota</taxon>
        <taxon>Actinomycetes</taxon>
        <taxon>Streptosporangiales</taxon>
        <taxon>Streptosporangiaceae</taxon>
        <taxon>Streptosporangium</taxon>
    </lineage>
</organism>
<dbReference type="AlphaFoldDB" id="A0A7W7VK51"/>
<proteinExistence type="predicted"/>
<keyword evidence="2" id="KW-1185">Reference proteome</keyword>
<dbReference type="Proteomes" id="UP000552644">
    <property type="component" value="Unassembled WGS sequence"/>
</dbReference>
<comment type="caution">
    <text evidence="1">The sequence shown here is derived from an EMBL/GenBank/DDBJ whole genome shotgun (WGS) entry which is preliminary data.</text>
</comment>
<reference evidence="1 2" key="1">
    <citation type="submission" date="2020-08" db="EMBL/GenBank/DDBJ databases">
        <title>Genomic Encyclopedia of Type Strains, Phase III (KMG-III): the genomes of soil and plant-associated and newly described type strains.</title>
        <authorList>
            <person name="Whitman W."/>
        </authorList>
    </citation>
    <scope>NUCLEOTIDE SEQUENCE [LARGE SCALE GENOMIC DNA]</scope>
    <source>
        <strain evidence="1 2">CECT 8840</strain>
    </source>
</reference>
<sequence length="77" mass="8695">MNHYLLIYGRREGRLLAQEEFRDGRAALRGRFAAEARYADDPDVEVVVLGSRSLEGLKKTHARYFASVQDIAASALR</sequence>
<dbReference type="RefSeq" id="WP_184711823.1">
    <property type="nucleotide sequence ID" value="NZ_JACHJP010000001.1"/>
</dbReference>
<protein>
    <submittedName>
        <fullName evidence="1">Uncharacterized protein</fullName>
    </submittedName>
</protein>